<dbReference type="PROSITE" id="PS51257">
    <property type="entry name" value="PROKAR_LIPOPROTEIN"/>
    <property type="match status" value="1"/>
</dbReference>
<proteinExistence type="predicted"/>
<keyword evidence="2" id="KW-0732">Signal</keyword>
<comment type="caution">
    <text evidence="3">The sequence shown here is derived from an EMBL/GenBank/DDBJ whole genome shotgun (WGS) entry which is preliminary data.</text>
</comment>
<feature type="region of interest" description="Disordered" evidence="1">
    <location>
        <begin position="25"/>
        <end position="50"/>
    </location>
</feature>
<name>A0ABS8C890_9BURK</name>
<feature type="signal peptide" evidence="2">
    <location>
        <begin position="1"/>
        <end position="17"/>
    </location>
</feature>
<evidence type="ECO:0000313" key="3">
    <source>
        <dbReference type="EMBL" id="MCB5362231.1"/>
    </source>
</evidence>
<feature type="compositionally biased region" description="Gly residues" evidence="1">
    <location>
        <begin position="25"/>
        <end position="48"/>
    </location>
</feature>
<feature type="chain" id="PRO_5045090268" description="Lipoprotein" evidence="2">
    <location>
        <begin position="18"/>
        <end position="268"/>
    </location>
</feature>
<sequence>MKFSKILMALMAALALAACGGGGGGSDSSNSGGGGGSGGGGNDGGGGEAVQPTSHLYHTLDFTAAGNFLQARTTQVPHYAESGVIRLGNADVKFHDVNDELVIEGYRFLQIEDTFTPDEGAMVLCKDNAPDSTIWHALLPAKAQEVQGSVDAKLAKLIAAQRLDFFEECNTTEEVFVVAADGSFSMEIGGEPATGEDDSATPAHVRAMLSDQGGVSVDEDDGETLTTWLRLYESEGRLYVVIIDRTQAADGSAPEYEIMMLIQQNRPA</sequence>
<dbReference type="Proteomes" id="UP000776983">
    <property type="component" value="Unassembled WGS sequence"/>
</dbReference>
<gene>
    <name evidence="3" type="ORF">H0484_00440</name>
</gene>
<evidence type="ECO:0000256" key="1">
    <source>
        <dbReference type="SAM" id="MobiDB-lite"/>
    </source>
</evidence>
<dbReference type="RefSeq" id="WP_226952457.1">
    <property type="nucleotide sequence ID" value="NZ_JACDXW010000001.1"/>
</dbReference>
<dbReference type="EMBL" id="JACDXW010000001">
    <property type="protein sequence ID" value="MCB5362231.1"/>
    <property type="molecule type" value="Genomic_DNA"/>
</dbReference>
<evidence type="ECO:0008006" key="5">
    <source>
        <dbReference type="Google" id="ProtNLM"/>
    </source>
</evidence>
<accession>A0ABS8C890</accession>
<evidence type="ECO:0000313" key="4">
    <source>
        <dbReference type="Proteomes" id="UP000776983"/>
    </source>
</evidence>
<protein>
    <recommendedName>
        <fullName evidence="5">Lipoprotein</fullName>
    </recommendedName>
</protein>
<keyword evidence="4" id="KW-1185">Reference proteome</keyword>
<evidence type="ECO:0000256" key="2">
    <source>
        <dbReference type="SAM" id="SignalP"/>
    </source>
</evidence>
<reference evidence="3 4" key="1">
    <citation type="submission" date="2020-07" db="EMBL/GenBank/DDBJ databases">
        <title>Pusillimonas sp. nov., isolated from poultry manure in Taiwan.</title>
        <authorList>
            <person name="Lin S.-Y."/>
            <person name="Tang Y.-S."/>
            <person name="Young C.-C."/>
        </authorList>
    </citation>
    <scope>NUCLEOTIDE SEQUENCE [LARGE SCALE GENOMIC DNA]</scope>
    <source>
        <strain evidence="3 4">CC-YST705</strain>
    </source>
</reference>
<organism evidence="3 4">
    <name type="scientific">Mesopusillimonas faecipullorum</name>
    <dbReference type="NCBI Taxonomy" id="2755040"/>
    <lineage>
        <taxon>Bacteria</taxon>
        <taxon>Pseudomonadati</taxon>
        <taxon>Pseudomonadota</taxon>
        <taxon>Betaproteobacteria</taxon>
        <taxon>Burkholderiales</taxon>
        <taxon>Alcaligenaceae</taxon>
        <taxon>Mesopusillimonas</taxon>
    </lineage>
</organism>